<dbReference type="EMBL" id="JAGSPB010000002">
    <property type="protein sequence ID" value="MBV7266076.1"/>
    <property type="molecule type" value="Genomic_DNA"/>
</dbReference>
<gene>
    <name evidence="2" type="ORF">KCG45_07790</name>
</gene>
<proteinExistence type="predicted"/>
<dbReference type="PANTHER" id="PTHR43798">
    <property type="entry name" value="MONOACYLGLYCEROL LIPASE"/>
    <property type="match status" value="1"/>
</dbReference>
<accession>A0ABS6SML0</accession>
<dbReference type="Proteomes" id="UP000699975">
    <property type="component" value="Unassembled WGS sequence"/>
</dbReference>
<organism evidence="2 3">
    <name type="scientific">Erythrobacter ani</name>
    <dbReference type="NCBI Taxonomy" id="2827235"/>
    <lineage>
        <taxon>Bacteria</taxon>
        <taxon>Pseudomonadati</taxon>
        <taxon>Pseudomonadota</taxon>
        <taxon>Alphaproteobacteria</taxon>
        <taxon>Sphingomonadales</taxon>
        <taxon>Erythrobacteraceae</taxon>
        <taxon>Erythrobacter/Porphyrobacter group</taxon>
        <taxon>Erythrobacter</taxon>
    </lineage>
</organism>
<protein>
    <submittedName>
        <fullName evidence="2">Alpha/beta fold hydrolase</fullName>
    </submittedName>
</protein>
<sequence>MTHEIWRAILPLMSSNRRYILPDLTGFGGSTGSLNESYTLKRLACDLVGLLDYLDIKRAHIVGASLGGMVAIKLASLVPQRLRSLTVFNTVAHAETPFGKERRDRQLADVRSQGVARFTSRFAAGLFPEGTPEPIVQFLADNMAKASVESVIAGLKLLRDREDQTAQLKMIVAPTLMIAGGRDNGSSPEMMGQMARLCPRGELRIIDGAGHMPSIQMPHLAASILEDWLSNSGANCPAQNGP</sequence>
<dbReference type="GO" id="GO:0016787">
    <property type="term" value="F:hydrolase activity"/>
    <property type="evidence" value="ECO:0007669"/>
    <property type="project" value="UniProtKB-KW"/>
</dbReference>
<evidence type="ECO:0000313" key="3">
    <source>
        <dbReference type="Proteomes" id="UP000699975"/>
    </source>
</evidence>
<evidence type="ECO:0000313" key="2">
    <source>
        <dbReference type="EMBL" id="MBV7266076.1"/>
    </source>
</evidence>
<evidence type="ECO:0000259" key="1">
    <source>
        <dbReference type="Pfam" id="PF00561"/>
    </source>
</evidence>
<reference evidence="2 3" key="1">
    <citation type="submission" date="2021-04" db="EMBL/GenBank/DDBJ databases">
        <authorList>
            <person name="Pira H."/>
            <person name="Risdian C."/>
            <person name="Wink J."/>
        </authorList>
    </citation>
    <scope>NUCLEOTIDE SEQUENCE [LARGE SCALE GENOMIC DNA]</scope>
    <source>
        <strain evidence="2 3">WH131</strain>
    </source>
</reference>
<comment type="caution">
    <text evidence="2">The sequence shown here is derived from an EMBL/GenBank/DDBJ whole genome shotgun (WGS) entry which is preliminary data.</text>
</comment>
<keyword evidence="2" id="KW-0378">Hydrolase</keyword>
<dbReference type="InterPro" id="IPR050266">
    <property type="entry name" value="AB_hydrolase_sf"/>
</dbReference>
<dbReference type="InterPro" id="IPR000073">
    <property type="entry name" value="AB_hydrolase_1"/>
</dbReference>
<feature type="domain" description="AB hydrolase-1" evidence="1">
    <location>
        <begin position="3"/>
        <end position="215"/>
    </location>
</feature>
<keyword evidence="3" id="KW-1185">Reference proteome</keyword>
<name>A0ABS6SML0_9SPHN</name>
<dbReference type="Pfam" id="PF00561">
    <property type="entry name" value="Abhydrolase_1"/>
    <property type="match status" value="1"/>
</dbReference>